<dbReference type="SUPFAM" id="SSF55729">
    <property type="entry name" value="Acyl-CoA N-acyltransferases (Nat)"/>
    <property type="match status" value="1"/>
</dbReference>
<feature type="domain" description="N-acetyltransferase" evidence="1">
    <location>
        <begin position="18"/>
        <end position="223"/>
    </location>
</feature>
<dbReference type="Gene3D" id="3.40.630.30">
    <property type="match status" value="1"/>
</dbReference>
<evidence type="ECO:0000259" key="1">
    <source>
        <dbReference type="PROSITE" id="PS51186"/>
    </source>
</evidence>
<dbReference type="GO" id="GO:0016747">
    <property type="term" value="F:acyltransferase activity, transferring groups other than amino-acyl groups"/>
    <property type="evidence" value="ECO:0007669"/>
    <property type="project" value="InterPro"/>
</dbReference>
<dbReference type="CDD" id="cd04301">
    <property type="entry name" value="NAT_SF"/>
    <property type="match status" value="1"/>
</dbReference>
<keyword evidence="3" id="KW-1185">Reference proteome</keyword>
<dbReference type="OrthoDB" id="6711752at2"/>
<dbReference type="EMBL" id="MWWS01000003">
    <property type="protein sequence ID" value="OZG50610.1"/>
    <property type="molecule type" value="Genomic_DNA"/>
</dbReference>
<name>A0A261EUS0_9BIFI</name>
<organism evidence="2 3">
    <name type="scientific">Bombiscardovia coagulans</name>
    <dbReference type="NCBI Taxonomy" id="686666"/>
    <lineage>
        <taxon>Bacteria</taxon>
        <taxon>Bacillati</taxon>
        <taxon>Actinomycetota</taxon>
        <taxon>Actinomycetes</taxon>
        <taxon>Bifidobacteriales</taxon>
        <taxon>Bifidobacteriaceae</taxon>
        <taxon>Bombiscardovia</taxon>
    </lineage>
</organism>
<reference evidence="2 3" key="1">
    <citation type="journal article" date="2017" name="BMC Genomics">
        <title>Comparative genomic and phylogenomic analyses of the Bifidobacteriaceae family.</title>
        <authorList>
            <person name="Lugli G.A."/>
            <person name="Milani C."/>
            <person name="Turroni F."/>
            <person name="Duranti S."/>
            <person name="Mancabelli L."/>
            <person name="Mangifesta M."/>
            <person name="Ferrario C."/>
            <person name="Modesto M."/>
            <person name="Mattarelli P."/>
            <person name="Jiri K."/>
            <person name="van Sinderen D."/>
            <person name="Ventura M."/>
        </authorList>
    </citation>
    <scope>NUCLEOTIDE SEQUENCE [LARGE SCALE GENOMIC DNA]</scope>
    <source>
        <strain evidence="2 3">DSM 22924</strain>
    </source>
</reference>
<comment type="caution">
    <text evidence="2">The sequence shown here is derived from an EMBL/GenBank/DDBJ whole genome shotgun (WGS) entry which is preliminary data.</text>
</comment>
<evidence type="ECO:0000313" key="2">
    <source>
        <dbReference type="EMBL" id="OZG50610.1"/>
    </source>
</evidence>
<dbReference type="RefSeq" id="WP_094722268.1">
    <property type="nucleotide sequence ID" value="NZ_MWWS01000003.1"/>
</dbReference>
<dbReference type="Proteomes" id="UP000216004">
    <property type="component" value="Unassembled WGS sequence"/>
</dbReference>
<dbReference type="InterPro" id="IPR000182">
    <property type="entry name" value="GNAT_dom"/>
</dbReference>
<dbReference type="Pfam" id="PF00583">
    <property type="entry name" value="Acetyltransf_1"/>
    <property type="match status" value="1"/>
</dbReference>
<dbReference type="AlphaFoldDB" id="A0A261EUS0"/>
<protein>
    <submittedName>
        <fullName evidence="2">Acetyltransferase, GNAT family</fullName>
    </submittedName>
</protein>
<sequence length="252" mass="28327">MSESTQVQKEIQGHSGQVIIRPMCWHDVDQIVDEFNRTWGEGETVSTDIAELNARHFVLHYLIGTSRARIAELDGRFMGVTLLAMGGQPLLFESAQSSLEAVDAQLEVTPEGQQNLSRMIFWQRLEDEAEAESDVLNYAQAELKLFLVSADARGHGVGALLWKDMLSYLQEQGANAFFLHTDSSCDVSYYDHIGMDCVASRMGADHPDERSQRGDFYDDIFIYAANLSQQIERWGMQDKQEQLPTGVSRGTN</sequence>
<gene>
    <name evidence="2" type="ORF">BOCO_0210</name>
</gene>
<accession>A0A261EUS0</accession>
<proteinExistence type="predicted"/>
<dbReference type="PROSITE" id="PS51186">
    <property type="entry name" value="GNAT"/>
    <property type="match status" value="1"/>
</dbReference>
<evidence type="ECO:0000313" key="3">
    <source>
        <dbReference type="Proteomes" id="UP000216004"/>
    </source>
</evidence>
<keyword evidence="2" id="KW-0808">Transferase</keyword>
<dbReference type="InterPro" id="IPR016181">
    <property type="entry name" value="Acyl_CoA_acyltransferase"/>
</dbReference>